<dbReference type="Gene3D" id="1.10.287.950">
    <property type="entry name" value="Methyl-accepting chemotaxis protein"/>
    <property type="match status" value="1"/>
</dbReference>
<dbReference type="Proteomes" id="UP000198694">
    <property type="component" value="Unassembled WGS sequence"/>
</dbReference>
<evidence type="ECO:0000259" key="3">
    <source>
        <dbReference type="PROSITE" id="PS50111"/>
    </source>
</evidence>
<dbReference type="SUPFAM" id="SSF103190">
    <property type="entry name" value="Sensory domain-like"/>
    <property type="match status" value="1"/>
</dbReference>
<sequence>MTEVKTETATESELLDAFVKVAPVLNQLINDDITVGIYDTEKLIINIPGETFSLNVSPGDPLAEGDIITNAIKENRAKSEMVPKELFGFPLIARAIPLRDENGTVIGGVGIGTSLEKANKLHEVAESLLAIVEQSAASVQEITGSINDLAHHVTDVSSQVKKVSESTDEIGEISTVVKGISEQSNLLGLNASIEAARAGEAGKGFGVVAEEIRKLANNSKDNVKKINDATKNIQNLIAKLDDAFSGINKMTDTQATAITDISSTVQEISTSAQDLAKLAENQLDTK</sequence>
<protein>
    <submittedName>
        <fullName evidence="4">Methyl-accepting chemotaxis protein (MCP) signalling domain-containing protein</fullName>
    </submittedName>
</protein>
<feature type="domain" description="Methyl-accepting transducer" evidence="3">
    <location>
        <begin position="116"/>
        <end position="286"/>
    </location>
</feature>
<evidence type="ECO:0000313" key="4">
    <source>
        <dbReference type="EMBL" id="SDK37603.1"/>
    </source>
</evidence>
<dbReference type="Pfam" id="PF00015">
    <property type="entry name" value="MCPsignal"/>
    <property type="match status" value="1"/>
</dbReference>
<dbReference type="InterPro" id="IPR029151">
    <property type="entry name" value="Sensor-like_sf"/>
</dbReference>
<evidence type="ECO:0000256" key="1">
    <source>
        <dbReference type="ARBA" id="ARBA00023224"/>
    </source>
</evidence>
<dbReference type="AlphaFoldDB" id="A0A1G9BDR1"/>
<dbReference type="SMART" id="SM00283">
    <property type="entry name" value="MA"/>
    <property type="match status" value="1"/>
</dbReference>
<dbReference type="GO" id="GO:0007165">
    <property type="term" value="P:signal transduction"/>
    <property type="evidence" value="ECO:0007669"/>
    <property type="project" value="UniProtKB-KW"/>
</dbReference>
<organism evidence="4 5">
    <name type="scientific">Sediminibacillus albus</name>
    <dbReference type="NCBI Taxonomy" id="407036"/>
    <lineage>
        <taxon>Bacteria</taxon>
        <taxon>Bacillati</taxon>
        <taxon>Bacillota</taxon>
        <taxon>Bacilli</taxon>
        <taxon>Bacillales</taxon>
        <taxon>Bacillaceae</taxon>
        <taxon>Sediminibacillus</taxon>
    </lineage>
</organism>
<dbReference type="EMBL" id="FNFL01000005">
    <property type="protein sequence ID" value="SDK37603.1"/>
    <property type="molecule type" value="Genomic_DNA"/>
</dbReference>
<accession>A0A1G9BDR1</accession>
<keyword evidence="5" id="KW-1185">Reference proteome</keyword>
<evidence type="ECO:0000313" key="5">
    <source>
        <dbReference type="Proteomes" id="UP000198694"/>
    </source>
</evidence>
<dbReference type="STRING" id="407036.SAMN05216243_2966"/>
<dbReference type="PANTHER" id="PTHR32089">
    <property type="entry name" value="METHYL-ACCEPTING CHEMOTAXIS PROTEIN MCPB"/>
    <property type="match status" value="1"/>
</dbReference>
<dbReference type="PROSITE" id="PS50111">
    <property type="entry name" value="CHEMOTAXIS_TRANSDUC_2"/>
    <property type="match status" value="1"/>
</dbReference>
<keyword evidence="1 2" id="KW-0807">Transducer</keyword>
<dbReference type="PANTHER" id="PTHR32089:SF112">
    <property type="entry name" value="LYSOZYME-LIKE PROTEIN-RELATED"/>
    <property type="match status" value="1"/>
</dbReference>
<name>A0A1G9BDR1_9BACI</name>
<dbReference type="OrthoDB" id="9807021at2"/>
<dbReference type="InterPro" id="IPR004089">
    <property type="entry name" value="MCPsignal_dom"/>
</dbReference>
<dbReference type="SUPFAM" id="SSF58104">
    <property type="entry name" value="Methyl-accepting chemotaxis protein (MCP) signaling domain"/>
    <property type="match status" value="1"/>
</dbReference>
<dbReference type="GO" id="GO:0016020">
    <property type="term" value="C:membrane"/>
    <property type="evidence" value="ECO:0007669"/>
    <property type="project" value="InterPro"/>
</dbReference>
<proteinExistence type="predicted"/>
<gene>
    <name evidence="4" type="ORF">SAMN05216243_2966</name>
</gene>
<dbReference type="RefSeq" id="WP_093215750.1">
    <property type="nucleotide sequence ID" value="NZ_FNFL01000005.1"/>
</dbReference>
<reference evidence="4 5" key="1">
    <citation type="submission" date="2016-10" db="EMBL/GenBank/DDBJ databases">
        <authorList>
            <person name="de Groot N.N."/>
        </authorList>
    </citation>
    <scope>NUCLEOTIDE SEQUENCE [LARGE SCALE GENOMIC DNA]</scope>
    <source>
        <strain evidence="4 5">CGMCC 1.6502</strain>
    </source>
</reference>
<evidence type="ECO:0000256" key="2">
    <source>
        <dbReference type="PROSITE-ProRule" id="PRU00284"/>
    </source>
</evidence>